<evidence type="ECO:0000259" key="6">
    <source>
        <dbReference type="Pfam" id="PF01509"/>
    </source>
</evidence>
<dbReference type="EC" id="5.4.99.25" evidence="3"/>
<dbReference type="RefSeq" id="WP_129621763.1">
    <property type="nucleotide sequence ID" value="NZ_LR214972.1"/>
</dbReference>
<dbReference type="SUPFAM" id="SSF55120">
    <property type="entry name" value="Pseudouridine synthase"/>
    <property type="match status" value="1"/>
</dbReference>
<dbReference type="AlphaFoldDB" id="A0A449AEY9"/>
<keyword evidence="4" id="KW-0819">tRNA processing</keyword>
<evidence type="ECO:0000256" key="5">
    <source>
        <dbReference type="ARBA" id="ARBA00023235"/>
    </source>
</evidence>
<evidence type="ECO:0000256" key="2">
    <source>
        <dbReference type="ARBA" id="ARBA00005642"/>
    </source>
</evidence>
<dbReference type="InterPro" id="IPR014780">
    <property type="entry name" value="tRNA_psdUridine_synth_TruB"/>
</dbReference>
<sequence>MFVKFYKQKGDYSNKRIRALAKELQVNKIGHLGILDPLAEGLMIVATDEDTRLLEYIDDKTKVYKAKAKLFLTSDTLDIMGFVQNTEVFKITNEELLAAINKAKEFKTQIPPLFSAKKINGKKAYQYARENKEIELNPQEIQINHLELINYDIENHEFEIIADVSHGTYIRTLLCDIAKLLNTTCIMMELKRLSIGKVKLSKLEPNEFKEINHSELFNLPILNLNGGELKLLENGHSFKVNLNGAQVFAFNPFLEQICAVGQITNKIFYPKKVFPKRCLWKN</sequence>
<dbReference type="InterPro" id="IPR002501">
    <property type="entry name" value="PsdUridine_synth_N"/>
</dbReference>
<protein>
    <recommendedName>
        <fullName evidence="3">tRNA pseudouridine(55) synthase</fullName>
        <ecNumber evidence="3">5.4.99.25</ecNumber>
    </recommendedName>
</protein>
<dbReference type="Proteomes" id="UP000289952">
    <property type="component" value="Chromosome"/>
</dbReference>
<dbReference type="GO" id="GO:1990481">
    <property type="term" value="P:mRNA pseudouridine synthesis"/>
    <property type="evidence" value="ECO:0007669"/>
    <property type="project" value="TreeGrafter"/>
</dbReference>
<evidence type="ECO:0000256" key="4">
    <source>
        <dbReference type="ARBA" id="ARBA00022694"/>
    </source>
</evidence>
<dbReference type="Pfam" id="PF01509">
    <property type="entry name" value="TruB_N"/>
    <property type="match status" value="1"/>
</dbReference>
<reference evidence="7 8" key="1">
    <citation type="submission" date="2019-01" db="EMBL/GenBank/DDBJ databases">
        <authorList>
            <consortium name="Pathogen Informatics"/>
        </authorList>
    </citation>
    <scope>NUCLEOTIDE SEQUENCE [LARGE SCALE GENOMIC DNA]</scope>
    <source>
        <strain evidence="7 8">NCTC10118</strain>
    </source>
</reference>
<evidence type="ECO:0000256" key="1">
    <source>
        <dbReference type="ARBA" id="ARBA00000385"/>
    </source>
</evidence>
<accession>A0A449AEY9</accession>
<dbReference type="PANTHER" id="PTHR13767:SF2">
    <property type="entry name" value="PSEUDOURIDYLATE SYNTHASE TRUB1"/>
    <property type="match status" value="1"/>
</dbReference>
<dbReference type="GO" id="GO:0003723">
    <property type="term" value="F:RNA binding"/>
    <property type="evidence" value="ECO:0007669"/>
    <property type="project" value="InterPro"/>
</dbReference>
<comment type="similarity">
    <text evidence="2">Belongs to the pseudouridine synthase TruB family. Type 1 subfamily.</text>
</comment>
<feature type="domain" description="Pseudouridine synthase II N-terminal" evidence="6">
    <location>
        <begin position="23"/>
        <end position="170"/>
    </location>
</feature>
<dbReference type="NCBIfam" id="TIGR00431">
    <property type="entry name" value="TruB"/>
    <property type="match status" value="1"/>
</dbReference>
<proteinExistence type="inferred from homology"/>
<dbReference type="GO" id="GO:0160148">
    <property type="term" value="F:tRNA pseudouridine(55) synthase activity"/>
    <property type="evidence" value="ECO:0007669"/>
    <property type="project" value="UniProtKB-EC"/>
</dbReference>
<name>A0A449AEY9_9BACT</name>
<dbReference type="OrthoDB" id="9802309at2"/>
<keyword evidence="5 7" id="KW-0413">Isomerase</keyword>
<organism evidence="7 8">
    <name type="scientific">Mycoplasmopsis bovirhinis</name>
    <dbReference type="NCBI Taxonomy" id="29553"/>
    <lineage>
        <taxon>Bacteria</taxon>
        <taxon>Bacillati</taxon>
        <taxon>Mycoplasmatota</taxon>
        <taxon>Mycoplasmoidales</taxon>
        <taxon>Metamycoplasmataceae</taxon>
        <taxon>Mycoplasmopsis</taxon>
    </lineage>
</organism>
<dbReference type="GO" id="GO:0006400">
    <property type="term" value="P:tRNA modification"/>
    <property type="evidence" value="ECO:0007669"/>
    <property type="project" value="TreeGrafter"/>
</dbReference>
<dbReference type="Gene3D" id="3.30.2350.10">
    <property type="entry name" value="Pseudouridine synthase"/>
    <property type="match status" value="1"/>
</dbReference>
<gene>
    <name evidence="7" type="primary">truB</name>
    <name evidence="7" type="ORF">NCTC10118_00564</name>
</gene>
<dbReference type="InterPro" id="IPR020103">
    <property type="entry name" value="PsdUridine_synth_cat_dom_sf"/>
</dbReference>
<comment type="catalytic activity">
    <reaction evidence="1">
        <text>uridine(55) in tRNA = pseudouridine(55) in tRNA</text>
        <dbReference type="Rhea" id="RHEA:42532"/>
        <dbReference type="Rhea" id="RHEA-COMP:10101"/>
        <dbReference type="Rhea" id="RHEA-COMP:10102"/>
        <dbReference type="ChEBI" id="CHEBI:65314"/>
        <dbReference type="ChEBI" id="CHEBI:65315"/>
        <dbReference type="EC" id="5.4.99.25"/>
    </reaction>
</comment>
<keyword evidence="8" id="KW-1185">Reference proteome</keyword>
<dbReference type="EMBL" id="LR214972">
    <property type="protein sequence ID" value="VEU63537.1"/>
    <property type="molecule type" value="Genomic_DNA"/>
</dbReference>
<dbReference type="PANTHER" id="PTHR13767">
    <property type="entry name" value="TRNA-PSEUDOURIDINE SYNTHASE"/>
    <property type="match status" value="1"/>
</dbReference>
<evidence type="ECO:0000256" key="3">
    <source>
        <dbReference type="ARBA" id="ARBA00012787"/>
    </source>
</evidence>
<evidence type="ECO:0000313" key="7">
    <source>
        <dbReference type="EMBL" id="VEU63537.1"/>
    </source>
</evidence>
<evidence type="ECO:0000313" key="8">
    <source>
        <dbReference type="Proteomes" id="UP000289952"/>
    </source>
</evidence>